<reference evidence="1" key="1">
    <citation type="journal article" date="2014" name="Nat. Commun.">
        <title>The emerging biofuel crop Camelina sativa retains a highly undifferentiated hexaploid genome structure.</title>
        <authorList>
            <person name="Kagale S."/>
            <person name="Koh C."/>
            <person name="Nixon J."/>
            <person name="Bollina V."/>
            <person name="Clarke W.E."/>
            <person name="Tuteja R."/>
            <person name="Spillane C."/>
            <person name="Robinson S.J."/>
            <person name="Links M.G."/>
            <person name="Clarke C."/>
            <person name="Higgins E.E."/>
            <person name="Huebert T."/>
            <person name="Sharpe A.G."/>
            <person name="Parkin I.A."/>
        </authorList>
    </citation>
    <scope>NUCLEOTIDE SEQUENCE [LARGE SCALE GENOMIC DNA]</scope>
    <source>
        <strain evidence="1">cv. DH55</strain>
    </source>
</reference>
<evidence type="ECO:0000313" key="2">
    <source>
        <dbReference type="RefSeq" id="XP_019095754.1"/>
    </source>
</evidence>
<gene>
    <name evidence="2" type="primary">LOC109130547</name>
</gene>
<name>A0ABM1R9R6_CAMSA</name>
<keyword evidence="1" id="KW-1185">Reference proteome</keyword>
<proteinExistence type="predicted"/>
<dbReference type="RefSeq" id="XP_019095754.1">
    <property type="nucleotide sequence ID" value="XM_019240209.1"/>
</dbReference>
<sequence>MGLEEMEVMRVSEFGRLEISKAATERKKEKKLRAWSKKYSHLAYGFDYGGSDFRLRKPDVGDYDYHLTLYARLALYCYNFEKGTNFKFVRWVKYNSMCTACVDFYLTFEAMDPACDSVFSSFQTVFSNAGYAGRILACRPTCNKRVNEYWDRNEDAIDQFYTGEMPKWLSDEAFSSDNKKYYVVQESELHDNDWLHLFIEIIFFKAIYPVLVASPPLEINKVVVETKEDYMTEAREKLHAENAIFYIGYKYRGVSSSGIAVDHKTIIRKTMDGEPEHMSLEIAYEQEAE</sequence>
<dbReference type="GeneID" id="109130547"/>
<organism evidence="1 2">
    <name type="scientific">Camelina sativa</name>
    <name type="common">False flax</name>
    <name type="synonym">Myagrum sativum</name>
    <dbReference type="NCBI Taxonomy" id="90675"/>
    <lineage>
        <taxon>Eukaryota</taxon>
        <taxon>Viridiplantae</taxon>
        <taxon>Streptophyta</taxon>
        <taxon>Embryophyta</taxon>
        <taxon>Tracheophyta</taxon>
        <taxon>Spermatophyta</taxon>
        <taxon>Magnoliopsida</taxon>
        <taxon>eudicotyledons</taxon>
        <taxon>Gunneridae</taxon>
        <taxon>Pentapetalae</taxon>
        <taxon>rosids</taxon>
        <taxon>malvids</taxon>
        <taxon>Brassicales</taxon>
        <taxon>Brassicaceae</taxon>
        <taxon>Camelineae</taxon>
        <taxon>Camelina</taxon>
    </lineage>
</organism>
<evidence type="ECO:0000313" key="1">
    <source>
        <dbReference type="Proteomes" id="UP000694864"/>
    </source>
</evidence>
<dbReference type="InterPro" id="IPR006462">
    <property type="entry name" value="MS5"/>
</dbReference>
<dbReference type="Proteomes" id="UP000694864">
    <property type="component" value="Chromosome 18"/>
</dbReference>
<dbReference type="PANTHER" id="PTHR31260:SF74">
    <property type="entry name" value="(RAPE) HYPOTHETICAL PROTEIN"/>
    <property type="match status" value="1"/>
</dbReference>
<protein>
    <submittedName>
        <fullName evidence="2">UPF0725 protein At5g63820-like</fullName>
    </submittedName>
</protein>
<dbReference type="NCBIfam" id="TIGR01572">
    <property type="entry name" value="A_thl_para_3677"/>
    <property type="match status" value="1"/>
</dbReference>
<dbReference type="Pfam" id="PF04776">
    <property type="entry name" value="protein_MS5"/>
    <property type="match status" value="1"/>
</dbReference>
<dbReference type="PANTHER" id="PTHR31260">
    <property type="entry name" value="CYSTATIN/MONELLIN SUPERFAMILY PROTEIN"/>
    <property type="match status" value="1"/>
</dbReference>
<reference evidence="2" key="2">
    <citation type="submission" date="2025-08" db="UniProtKB">
        <authorList>
            <consortium name="RefSeq"/>
        </authorList>
    </citation>
    <scope>IDENTIFICATION</scope>
    <source>
        <tissue evidence="2">Leaf</tissue>
    </source>
</reference>
<accession>A0ABM1R9R6</accession>